<feature type="region of interest" description="Disordered" evidence="3">
    <location>
        <begin position="480"/>
        <end position="506"/>
    </location>
</feature>
<dbReference type="SUPFAM" id="SSF54928">
    <property type="entry name" value="RNA-binding domain, RBD"/>
    <property type="match status" value="3"/>
</dbReference>
<feature type="region of interest" description="Disordered" evidence="3">
    <location>
        <begin position="633"/>
        <end position="689"/>
    </location>
</feature>
<evidence type="ECO:0000256" key="3">
    <source>
        <dbReference type="SAM" id="MobiDB-lite"/>
    </source>
</evidence>
<feature type="region of interest" description="Disordered" evidence="3">
    <location>
        <begin position="835"/>
        <end position="854"/>
    </location>
</feature>
<feature type="compositionally biased region" description="Polar residues" evidence="3">
    <location>
        <begin position="964"/>
        <end position="975"/>
    </location>
</feature>
<dbReference type="Proteomes" id="UP001176517">
    <property type="component" value="Unassembled WGS sequence"/>
</dbReference>
<comment type="caution">
    <text evidence="5">The sequence shown here is derived from an EMBL/GenBank/DDBJ whole genome shotgun (WGS) entry which is preliminary data.</text>
</comment>
<feature type="compositionally biased region" description="Low complexity" evidence="3">
    <location>
        <begin position="715"/>
        <end position="728"/>
    </location>
</feature>
<feature type="compositionally biased region" description="Polar residues" evidence="3">
    <location>
        <begin position="676"/>
        <end position="689"/>
    </location>
</feature>
<dbReference type="Gene3D" id="3.30.70.330">
    <property type="match status" value="3"/>
</dbReference>
<dbReference type="InterPro" id="IPR050502">
    <property type="entry name" value="Euk_RNA-bind_prot"/>
</dbReference>
<feature type="compositionally biased region" description="Polar residues" evidence="3">
    <location>
        <begin position="908"/>
        <end position="921"/>
    </location>
</feature>
<gene>
    <name evidence="5" type="ORF">OC846_004733</name>
</gene>
<feature type="compositionally biased region" description="Polar residues" evidence="3">
    <location>
        <begin position="491"/>
        <end position="506"/>
    </location>
</feature>
<dbReference type="EMBL" id="JAPDMZ010000153">
    <property type="protein sequence ID" value="KAK0547722.1"/>
    <property type="molecule type" value="Genomic_DNA"/>
</dbReference>
<dbReference type="CDD" id="cd00590">
    <property type="entry name" value="RRM_SF"/>
    <property type="match status" value="3"/>
</dbReference>
<dbReference type="SMART" id="SM00360">
    <property type="entry name" value="RRM"/>
    <property type="match status" value="3"/>
</dbReference>
<protein>
    <recommendedName>
        <fullName evidence="4">RRM domain-containing protein</fullName>
    </recommendedName>
</protein>
<dbReference type="PROSITE" id="PS50102">
    <property type="entry name" value="RRM"/>
    <property type="match status" value="2"/>
</dbReference>
<feature type="region of interest" description="Disordered" evidence="3">
    <location>
        <begin position="951"/>
        <end position="1003"/>
    </location>
</feature>
<sequence length="1003" mass="102322">MSQNCGSPFSISVNEYWLRSILAPIGVIHSVDLSPGPAGTVQAKITFPTPEQAQAALHFHGQIAPGQPMQVQLPPQEAFMKTSQPFVQPQLGRFPLGVNVDLNSNHGHGNRARIGGGSAFGGQRHRGGELEPTHKNLYVLNLPLDATTDQLAALFGHYGAVVHCVILAMLDAQARRRGFIDMASPASAKEAIEALNGFVWHGYPIEVSYAIVQRSGGPFEQAAGRHVIKRNVPRNRFNTGPRRVPSDAAVAPLGVNRYSNLGAGASASSAAAGANGLIGYNGAVDGFDPTLGAYGDLNSSQHFDYGMAMAATPTDQGAVTSGSTSSSTASIAADPCTLFISGLDPVAILDDEDLRHALEAYGPIQAVSLSRDDNGMSRGFGMVTYAHETSARKARSALDGNMVNGRKVSAHHLPFNRALSSENGPLSVNPSAASSPGGGSSMLPSAMSVLESSSLASSPEYRRGPSGFLSLGTPSSITGSTPGSVGAFPNPTFSTPQPQSLNASSSDFPTYSVPVAPATLGAVSNATQRSSAGIVSYHLPFSPENWSKSSNHSLSLGGSSSDLNSGIASGDFYGNRGNATGGKAGNQSGRLAEPFVHRSGNSGMLKSNGQEGAGVGLPLGSAFESPSAAAVSPSTLKTSSDAFPDTAYGSSGSSRGPLDNQAELEGYGYGHADQGSRGQTDAYSQRPLSRTNGSLGVTLGADVAASIAAAAGAMPSGKMSSFSSKTSRGSGGAADTTVTAIAGDHLGSSDAAQNDALNEITPKLDGQPFPGSVHSTPLNRRPHGFGHGHMYSQGVPRSAGPGGSIGSLGSVSHAGSISALSAASWARTPQSSLSSLEHISPAGGPGASGAEANREGSALAWSKFPGGSVMASWNSPQAIAGSFSKDSPMMDRQREISNRQSDARAPGSSASSLTENGNHSALRSLHQGSPPYSAALDANYRKLPLAPVGHEKSASIASPRARLASNSTPYSSSANAGKGERRQGLGGSEQDLSAAVAGLNIST</sequence>
<dbReference type="GO" id="GO:0003729">
    <property type="term" value="F:mRNA binding"/>
    <property type="evidence" value="ECO:0007669"/>
    <property type="project" value="TreeGrafter"/>
</dbReference>
<accession>A0AAN6GP70</accession>
<evidence type="ECO:0000313" key="5">
    <source>
        <dbReference type="EMBL" id="KAK0547722.1"/>
    </source>
</evidence>
<feature type="compositionally biased region" description="Polar residues" evidence="3">
    <location>
        <begin position="420"/>
        <end position="429"/>
    </location>
</feature>
<dbReference type="InterPro" id="IPR035979">
    <property type="entry name" value="RBD_domain_sf"/>
</dbReference>
<dbReference type="GO" id="GO:0005634">
    <property type="term" value="C:nucleus"/>
    <property type="evidence" value="ECO:0007669"/>
    <property type="project" value="TreeGrafter"/>
</dbReference>
<dbReference type="PANTHER" id="PTHR48025">
    <property type="entry name" value="OS02G0815200 PROTEIN"/>
    <property type="match status" value="1"/>
</dbReference>
<evidence type="ECO:0000313" key="6">
    <source>
        <dbReference type="Proteomes" id="UP001176517"/>
    </source>
</evidence>
<evidence type="ECO:0000256" key="2">
    <source>
        <dbReference type="PROSITE-ProRule" id="PRU00176"/>
    </source>
</evidence>
<name>A0AAN6GP70_9BASI</name>
<feature type="region of interest" description="Disordered" evidence="3">
    <location>
        <begin position="420"/>
        <end position="445"/>
    </location>
</feature>
<dbReference type="PANTHER" id="PTHR48025:SF1">
    <property type="entry name" value="RRM DOMAIN-CONTAINING PROTEIN"/>
    <property type="match status" value="1"/>
</dbReference>
<feature type="region of interest" description="Disordered" evidence="3">
    <location>
        <begin position="578"/>
        <end position="619"/>
    </location>
</feature>
<feature type="domain" description="RRM" evidence="4">
    <location>
        <begin position="135"/>
        <end position="212"/>
    </location>
</feature>
<feature type="compositionally biased region" description="Basic and acidic residues" evidence="3">
    <location>
        <begin position="888"/>
        <end position="897"/>
    </location>
</feature>
<dbReference type="InterPro" id="IPR012677">
    <property type="entry name" value="Nucleotide-bd_a/b_plait_sf"/>
</dbReference>
<proteinExistence type="predicted"/>
<dbReference type="AlphaFoldDB" id="A0AAN6GP70"/>
<organism evidence="5 6">
    <name type="scientific">Tilletia horrida</name>
    <dbReference type="NCBI Taxonomy" id="155126"/>
    <lineage>
        <taxon>Eukaryota</taxon>
        <taxon>Fungi</taxon>
        <taxon>Dikarya</taxon>
        <taxon>Basidiomycota</taxon>
        <taxon>Ustilaginomycotina</taxon>
        <taxon>Exobasidiomycetes</taxon>
        <taxon>Tilletiales</taxon>
        <taxon>Tilletiaceae</taxon>
        <taxon>Tilletia</taxon>
    </lineage>
</organism>
<feature type="domain" description="RRM" evidence="4">
    <location>
        <begin position="336"/>
        <end position="408"/>
    </location>
</feature>
<dbReference type="Pfam" id="PF00076">
    <property type="entry name" value="RRM_1"/>
    <property type="match status" value="2"/>
</dbReference>
<feature type="region of interest" description="Disordered" evidence="3">
    <location>
        <begin position="715"/>
        <end position="735"/>
    </location>
</feature>
<feature type="region of interest" description="Disordered" evidence="3">
    <location>
        <begin position="880"/>
        <end position="930"/>
    </location>
</feature>
<feature type="compositionally biased region" description="Polar residues" evidence="3">
    <location>
        <begin position="599"/>
        <end position="610"/>
    </location>
</feature>
<keyword evidence="1 2" id="KW-0694">RNA-binding</keyword>
<keyword evidence="6" id="KW-1185">Reference proteome</keyword>
<feature type="compositionally biased region" description="Low complexity" evidence="3">
    <location>
        <begin position="430"/>
        <end position="445"/>
    </location>
</feature>
<evidence type="ECO:0000256" key="1">
    <source>
        <dbReference type="ARBA" id="ARBA00022884"/>
    </source>
</evidence>
<reference evidence="5" key="1">
    <citation type="journal article" date="2023" name="PhytoFront">
        <title>Draft Genome Resources of Seven Strains of Tilletia horrida, Causal Agent of Kernel Smut of Rice.</title>
        <authorList>
            <person name="Khanal S."/>
            <person name="Antony Babu S."/>
            <person name="Zhou X.G."/>
        </authorList>
    </citation>
    <scope>NUCLEOTIDE SEQUENCE</scope>
    <source>
        <strain evidence="5">TX6</strain>
    </source>
</reference>
<dbReference type="InterPro" id="IPR000504">
    <property type="entry name" value="RRM_dom"/>
</dbReference>
<evidence type="ECO:0000259" key="4">
    <source>
        <dbReference type="PROSITE" id="PS50102"/>
    </source>
</evidence>